<sequence length="8" mass="912">LKLPDDDP</sequence>
<accession>A0A821TUP5</accession>
<proteinExistence type="predicted"/>
<gene>
    <name evidence="1" type="ORF">QYT958_LOCUS29404</name>
</gene>
<comment type="caution">
    <text evidence="1">The sequence shown here is derived from an EMBL/GenBank/DDBJ whole genome shotgun (WGS) entry which is preliminary data.</text>
</comment>
<evidence type="ECO:0000313" key="1">
    <source>
        <dbReference type="EMBL" id="CAF4881644.1"/>
    </source>
</evidence>
<feature type="non-terminal residue" evidence="1">
    <location>
        <position position="1"/>
    </location>
</feature>
<dbReference type="Proteomes" id="UP000663848">
    <property type="component" value="Unassembled WGS sequence"/>
</dbReference>
<organism evidence="1 2">
    <name type="scientific">Rotaria socialis</name>
    <dbReference type="NCBI Taxonomy" id="392032"/>
    <lineage>
        <taxon>Eukaryota</taxon>
        <taxon>Metazoa</taxon>
        <taxon>Spiralia</taxon>
        <taxon>Gnathifera</taxon>
        <taxon>Rotifera</taxon>
        <taxon>Eurotatoria</taxon>
        <taxon>Bdelloidea</taxon>
        <taxon>Philodinida</taxon>
        <taxon>Philodinidae</taxon>
        <taxon>Rotaria</taxon>
    </lineage>
</organism>
<name>A0A821TUP5_9BILA</name>
<protein>
    <submittedName>
        <fullName evidence="1">Uncharacterized protein</fullName>
    </submittedName>
</protein>
<reference evidence="1" key="1">
    <citation type="submission" date="2021-02" db="EMBL/GenBank/DDBJ databases">
        <authorList>
            <person name="Nowell W R."/>
        </authorList>
    </citation>
    <scope>NUCLEOTIDE SEQUENCE</scope>
</reference>
<evidence type="ECO:0000313" key="2">
    <source>
        <dbReference type="Proteomes" id="UP000663848"/>
    </source>
</evidence>
<dbReference type="EMBL" id="CAJOBR010008605">
    <property type="protein sequence ID" value="CAF4881644.1"/>
    <property type="molecule type" value="Genomic_DNA"/>
</dbReference>